<feature type="region of interest" description="Disordered" evidence="5">
    <location>
        <begin position="173"/>
        <end position="199"/>
    </location>
</feature>
<keyword evidence="8" id="KW-1185">Reference proteome</keyword>
<evidence type="ECO:0000256" key="5">
    <source>
        <dbReference type="SAM" id="MobiDB-lite"/>
    </source>
</evidence>
<dbReference type="SUPFAM" id="SSF74653">
    <property type="entry name" value="TolA/TonB C-terminal domain"/>
    <property type="match status" value="1"/>
</dbReference>
<dbReference type="RefSeq" id="WP_395822952.1">
    <property type="nucleotide sequence ID" value="NZ_CP043494.1"/>
</dbReference>
<reference evidence="7 8" key="1">
    <citation type="submission" date="2019-08" db="EMBL/GenBank/DDBJ databases">
        <title>Archangium and Cystobacter genomes.</title>
        <authorList>
            <person name="Chen I.-C.K."/>
            <person name="Wielgoss S."/>
        </authorList>
    </citation>
    <scope>NUCLEOTIDE SEQUENCE [LARGE SCALE GENOMIC DNA]</scope>
    <source>
        <strain evidence="7 8">Cbm 6</strain>
    </source>
</reference>
<evidence type="ECO:0000313" key="8">
    <source>
        <dbReference type="Proteomes" id="UP001611383"/>
    </source>
</evidence>
<evidence type="ECO:0000256" key="4">
    <source>
        <dbReference type="ARBA" id="ARBA00023136"/>
    </source>
</evidence>
<name>A0ABY9WSD8_9BACT</name>
<evidence type="ECO:0000259" key="6">
    <source>
        <dbReference type="Pfam" id="PF03544"/>
    </source>
</evidence>
<evidence type="ECO:0000256" key="1">
    <source>
        <dbReference type="ARBA" id="ARBA00004167"/>
    </source>
</evidence>
<feature type="region of interest" description="Disordered" evidence="5">
    <location>
        <begin position="80"/>
        <end position="128"/>
    </location>
</feature>
<proteinExistence type="predicted"/>
<evidence type="ECO:0000313" key="7">
    <source>
        <dbReference type="EMBL" id="WNG46503.1"/>
    </source>
</evidence>
<protein>
    <submittedName>
        <fullName evidence="7">Energy transducer TonB</fullName>
    </submittedName>
</protein>
<dbReference type="Pfam" id="PF03544">
    <property type="entry name" value="TonB_C"/>
    <property type="match status" value="1"/>
</dbReference>
<dbReference type="InterPro" id="IPR037682">
    <property type="entry name" value="TonB_C"/>
</dbReference>
<evidence type="ECO:0000256" key="2">
    <source>
        <dbReference type="ARBA" id="ARBA00022692"/>
    </source>
</evidence>
<organism evidence="7 8">
    <name type="scientific">Archangium minus</name>
    <dbReference type="NCBI Taxonomy" id="83450"/>
    <lineage>
        <taxon>Bacteria</taxon>
        <taxon>Pseudomonadati</taxon>
        <taxon>Myxococcota</taxon>
        <taxon>Myxococcia</taxon>
        <taxon>Myxococcales</taxon>
        <taxon>Cystobacterineae</taxon>
        <taxon>Archangiaceae</taxon>
        <taxon>Archangium</taxon>
    </lineage>
</organism>
<dbReference type="Gene3D" id="3.30.1150.10">
    <property type="match status" value="1"/>
</dbReference>
<gene>
    <name evidence="7" type="ORF">F0U60_22085</name>
</gene>
<feature type="compositionally biased region" description="Pro residues" evidence="5">
    <location>
        <begin position="81"/>
        <end position="98"/>
    </location>
</feature>
<dbReference type="NCBIfam" id="TIGR01352">
    <property type="entry name" value="tonB_Cterm"/>
    <property type="match status" value="1"/>
</dbReference>
<dbReference type="InterPro" id="IPR006260">
    <property type="entry name" value="TonB/TolA_C"/>
</dbReference>
<keyword evidence="3" id="KW-1133">Transmembrane helix</keyword>
<feature type="domain" description="TonB C-terminal" evidence="6">
    <location>
        <begin position="202"/>
        <end position="277"/>
    </location>
</feature>
<evidence type="ECO:0000256" key="3">
    <source>
        <dbReference type="ARBA" id="ARBA00022989"/>
    </source>
</evidence>
<accession>A0ABY9WSD8</accession>
<comment type="subcellular location">
    <subcellularLocation>
        <location evidence="1">Membrane</location>
        <topology evidence="1">Single-pass membrane protein</topology>
    </subcellularLocation>
</comment>
<keyword evidence="4" id="KW-0472">Membrane</keyword>
<dbReference type="EMBL" id="CP043494">
    <property type="protein sequence ID" value="WNG46503.1"/>
    <property type="molecule type" value="Genomic_DNA"/>
</dbReference>
<sequence>MLRPEPPSQSATSAESIASIVFGPAKARRPGRLVWAVVVTASLHGAAGVLAWRAWQNGEAHTPPVVAKPPIRIDHVVELKPPAPVEPPPPPTPPPAAPRPQQRVARADSPPSRAKSTKAPAPAPAQAGQVVAVDAAEAPLDFTGFDIVSGQGSSYAGGVTASNGTSERAVEEVASSQGDDKGSGTGKARPVQLPARNWDCPWPQEADALRISEQTVVMRVVVTPEGRVTSAELVSDPGNGFGEAALACARSARFDAALDREGRPYLATSPPIRVRFKRR</sequence>
<dbReference type="Proteomes" id="UP001611383">
    <property type="component" value="Chromosome"/>
</dbReference>
<keyword evidence="2" id="KW-0812">Transmembrane</keyword>